<dbReference type="InterPro" id="IPR028346">
    <property type="entry name" value="HAUS2"/>
</dbReference>
<dbReference type="InterPro" id="IPR026242">
    <property type="entry name" value="HAUS2_metazoa"/>
</dbReference>
<keyword evidence="2" id="KW-1185">Reference proteome</keyword>
<protein>
    <submittedName>
        <fullName evidence="1">Putative HAUS augmin-like complex subunit 2 isoform 5</fullName>
    </submittedName>
</protein>
<accession>A0A2U9CH40</accession>
<dbReference type="EMBL" id="CP026259">
    <property type="protein sequence ID" value="AWP15934.1"/>
    <property type="molecule type" value="Genomic_DNA"/>
</dbReference>
<name>A0A2U9CH40_SCOMX</name>
<sequence>MQRDLSVFSVTPAASLLSRCVSRGALSQEEIDFSARQSPAFSSHLQEAEQRIRTQRQLDEVHVSLKSHPVYLSDIQSLIVCIYSRFFFCCCSCSWRRSFCRWRGRAPTSHMFDPSVGVSVVSWLSHDSACAMCLMTPCPAPSARRFQMLQMFCDHLQQLLKEQNRLRQRLMTPLGRTNLPVQAHLHRSVVEVVNVLLDFIDTLEEKLDSVHSCTTTRDRITQLNTSLARLLTQAAELQTLSNQVLQLKEVGRDL</sequence>
<dbReference type="PANTHER" id="PTHR16039:SF1">
    <property type="entry name" value="HAUS AUGMIN-LIKE COMPLEX SUBUNIT 2"/>
    <property type="match status" value="1"/>
</dbReference>
<organism evidence="1 2">
    <name type="scientific">Scophthalmus maximus</name>
    <name type="common">Turbot</name>
    <name type="synonym">Psetta maxima</name>
    <dbReference type="NCBI Taxonomy" id="52904"/>
    <lineage>
        <taxon>Eukaryota</taxon>
        <taxon>Metazoa</taxon>
        <taxon>Chordata</taxon>
        <taxon>Craniata</taxon>
        <taxon>Vertebrata</taxon>
        <taxon>Euteleostomi</taxon>
        <taxon>Actinopterygii</taxon>
        <taxon>Neopterygii</taxon>
        <taxon>Teleostei</taxon>
        <taxon>Neoteleostei</taxon>
        <taxon>Acanthomorphata</taxon>
        <taxon>Carangaria</taxon>
        <taxon>Pleuronectiformes</taxon>
        <taxon>Pleuronectoidei</taxon>
        <taxon>Scophthalmidae</taxon>
        <taxon>Scophthalmus</taxon>
    </lineage>
</organism>
<dbReference type="Proteomes" id="UP000246464">
    <property type="component" value="Chromosome 17"/>
</dbReference>
<proteinExistence type="predicted"/>
<reference evidence="1 2" key="1">
    <citation type="submission" date="2017-12" db="EMBL/GenBank/DDBJ databases">
        <title>Integrating genomic resources of turbot (Scophthalmus maximus) in depth evaluation of genetic and physical mapping variation across individuals.</title>
        <authorList>
            <person name="Martinez P."/>
        </authorList>
    </citation>
    <scope>NUCLEOTIDE SEQUENCE [LARGE SCALE GENOMIC DNA]</scope>
</reference>
<evidence type="ECO:0000313" key="2">
    <source>
        <dbReference type="Proteomes" id="UP000246464"/>
    </source>
</evidence>
<dbReference type="GO" id="GO:0005813">
    <property type="term" value="C:centrosome"/>
    <property type="evidence" value="ECO:0007669"/>
    <property type="project" value="TreeGrafter"/>
</dbReference>
<gene>
    <name evidence="1" type="ORF">SMAX5B_021797</name>
</gene>
<dbReference type="AlphaFoldDB" id="A0A2U9CH40"/>
<dbReference type="PANTHER" id="PTHR16039">
    <property type="entry name" value="HAUS AUGMIN-LIKE COMPLEX SUBUNIT 2"/>
    <property type="match status" value="1"/>
</dbReference>
<dbReference type="GO" id="GO:1990498">
    <property type="term" value="C:mitotic spindle microtubule"/>
    <property type="evidence" value="ECO:0007669"/>
    <property type="project" value="TreeGrafter"/>
</dbReference>
<evidence type="ECO:0000313" key="1">
    <source>
        <dbReference type="EMBL" id="AWP15934.1"/>
    </source>
</evidence>
<dbReference type="GO" id="GO:0007098">
    <property type="term" value="P:centrosome cycle"/>
    <property type="evidence" value="ECO:0007669"/>
    <property type="project" value="InterPro"/>
</dbReference>
<dbReference type="Pfam" id="PF15003">
    <property type="entry name" value="HAUS2"/>
    <property type="match status" value="1"/>
</dbReference>
<dbReference type="GO" id="GO:0007020">
    <property type="term" value="P:microtubule nucleation"/>
    <property type="evidence" value="ECO:0007669"/>
    <property type="project" value="TreeGrafter"/>
</dbReference>
<dbReference type="PRINTS" id="PR02088">
    <property type="entry name" value="HAUSAUGMINL2"/>
</dbReference>
<dbReference type="GO" id="GO:0070652">
    <property type="term" value="C:HAUS complex"/>
    <property type="evidence" value="ECO:0007669"/>
    <property type="project" value="InterPro"/>
</dbReference>
<dbReference type="GO" id="GO:0051225">
    <property type="term" value="P:spindle assembly"/>
    <property type="evidence" value="ECO:0007669"/>
    <property type="project" value="InterPro"/>
</dbReference>